<dbReference type="OrthoDB" id="7855357at2759"/>
<evidence type="ECO:0000313" key="1">
    <source>
        <dbReference type="EMBL" id="SPP78966.1"/>
    </source>
</evidence>
<proteinExistence type="predicted"/>
<reference evidence="2" key="1">
    <citation type="submission" date="2018-01" db="EMBL/GenBank/DDBJ databases">
        <authorList>
            <person name="Alioto T."/>
            <person name="Alioto T."/>
        </authorList>
    </citation>
    <scope>NUCLEOTIDE SEQUENCE [LARGE SCALE GENOMIC DNA]</scope>
</reference>
<accession>A0A3B0K024</accession>
<evidence type="ECO:0000313" key="2">
    <source>
        <dbReference type="Proteomes" id="UP000268350"/>
    </source>
</evidence>
<dbReference type="Proteomes" id="UP000268350">
    <property type="component" value="Unassembled WGS sequence"/>
</dbReference>
<gene>
    <name evidence="1" type="ORF">DGUA_6G011728</name>
</gene>
<protein>
    <submittedName>
        <fullName evidence="1">Uncharacterized protein</fullName>
    </submittedName>
</protein>
<organism evidence="1 2">
    <name type="scientific">Drosophila guanche</name>
    <name type="common">Fruit fly</name>
    <dbReference type="NCBI Taxonomy" id="7266"/>
    <lineage>
        <taxon>Eukaryota</taxon>
        <taxon>Metazoa</taxon>
        <taxon>Ecdysozoa</taxon>
        <taxon>Arthropoda</taxon>
        <taxon>Hexapoda</taxon>
        <taxon>Insecta</taxon>
        <taxon>Pterygota</taxon>
        <taxon>Neoptera</taxon>
        <taxon>Endopterygota</taxon>
        <taxon>Diptera</taxon>
        <taxon>Brachycera</taxon>
        <taxon>Muscomorpha</taxon>
        <taxon>Ephydroidea</taxon>
        <taxon>Drosophilidae</taxon>
        <taxon>Drosophila</taxon>
        <taxon>Sophophora</taxon>
    </lineage>
</organism>
<dbReference type="OMA" id="YYEDPCG"/>
<dbReference type="STRING" id="7266.A0A3B0K024"/>
<sequence>MRPYYEDPCGYPPRHHDGRPNIEIDVVPNWGGAYYPPATPARTEVVYVTPGAGGSYMPAQVAGPQLMMPQPYGGMTMGSASYYQQQQGYEYQYQQQQYQQYNLYPQYQQW</sequence>
<dbReference type="EMBL" id="OUUW01000004">
    <property type="protein sequence ID" value="SPP78966.1"/>
    <property type="molecule type" value="Genomic_DNA"/>
</dbReference>
<name>A0A3B0K024_DROGU</name>
<dbReference type="AlphaFoldDB" id="A0A3B0K024"/>
<keyword evidence="2" id="KW-1185">Reference proteome</keyword>